<dbReference type="GO" id="GO:0052621">
    <property type="term" value="F:diguanylate cyclase activity"/>
    <property type="evidence" value="ECO:0007669"/>
    <property type="project" value="UniProtKB-EC"/>
</dbReference>
<dbReference type="InterPro" id="IPR000160">
    <property type="entry name" value="GGDEF_dom"/>
</dbReference>
<gene>
    <name evidence="7" type="ORF">OM33_00795</name>
</gene>
<dbReference type="SUPFAM" id="SSF48452">
    <property type="entry name" value="TPR-like"/>
    <property type="match status" value="2"/>
</dbReference>
<evidence type="ECO:0000256" key="1">
    <source>
        <dbReference type="ARBA" id="ARBA00001946"/>
    </source>
</evidence>
<dbReference type="RefSeq" id="WP_038637480.1">
    <property type="nucleotide sequence ID" value="NZ_CP009888.1"/>
</dbReference>
<evidence type="ECO:0000259" key="6">
    <source>
        <dbReference type="PROSITE" id="PS50887"/>
    </source>
</evidence>
<dbReference type="InterPro" id="IPR011990">
    <property type="entry name" value="TPR-like_helical_dom_sf"/>
</dbReference>
<evidence type="ECO:0000256" key="5">
    <source>
        <dbReference type="SAM" id="Phobius"/>
    </source>
</evidence>
<dbReference type="InterPro" id="IPR050469">
    <property type="entry name" value="Diguanylate_Cyclase"/>
</dbReference>
<keyword evidence="5" id="KW-1133">Transmembrane helix</keyword>
<evidence type="ECO:0000256" key="3">
    <source>
        <dbReference type="ARBA" id="ARBA00034247"/>
    </source>
</evidence>
<dbReference type="AlphaFoldDB" id="A0A0A7EBI4"/>
<dbReference type="Gene3D" id="1.25.40.10">
    <property type="entry name" value="Tetratricopeptide repeat domain"/>
    <property type="match status" value="2"/>
</dbReference>
<organism evidence="7 8">
    <name type="scientific">Pseudoalteromonas piratica</name>
    <dbReference type="NCBI Taxonomy" id="1348114"/>
    <lineage>
        <taxon>Bacteria</taxon>
        <taxon>Pseudomonadati</taxon>
        <taxon>Pseudomonadota</taxon>
        <taxon>Gammaproteobacteria</taxon>
        <taxon>Alteromonadales</taxon>
        <taxon>Pseudoalteromonadaceae</taxon>
        <taxon>Pseudoalteromonas</taxon>
    </lineage>
</organism>
<dbReference type="EMBL" id="CP009888">
    <property type="protein sequence ID" value="AIY63858.1"/>
    <property type="molecule type" value="Genomic_DNA"/>
</dbReference>
<dbReference type="EC" id="2.7.7.65" evidence="2"/>
<keyword evidence="8" id="KW-1185">Reference proteome</keyword>
<sequence length="673" mass="77016">MLSIRYLLFLLAVFPLFALSSEIEQATQQKISSQIEKQTSLVFSEFEQGVELLSIKYNEDNGQTLSALNSFAADNPTKTNDDLAYLLGYRCYLELTTKNQESYSNTQQVLDELIISTASNPAIHAAANFCKAWFYYFDKNTEQYDFFIEQAFNHILNSQSSVLKYWIATTFSMMAQDTGRHSAAIEAAKLALTIATINQDNYRAATSWAIMAISEAELGFYDDALANNQLAIDWYSSINNQRAILGLYQNRGFILNSQGNTSEAKAIYLDAISQAEQLDHQDAIHEIYSNLAAIAFTEGDLELSNNYAEKTLAYAQESDYRSLAAHAYSIMAINYVYLNELEIAKDYFERGNRFFEEFKMVSQLADNFKSWSEAMASIKNYEAAYNAQLRYKSLSDKIFNTERESRMLRIKELYQATQKDQEIEKLAFENQRKNIEIENKSLEQKIWLLSAVIAILAFVMLSIFYRKLKNSNQTLTKYNTKLNEERFIDPLTGSLSRRFFEVQQREHILNSSEISFSLFVLDIDHFKSINDNYGHACGDYILKIFCQRIRNSIRKQDNFIRMGGEEFLLVIENSNYDSDAKLLHKLLCLIKNETVEFEQHTLSISMSVGVASNVSIYDEKSLDIALELADQALYKAKSSGRNQGELLDLHSIPLTNVINNYDLIVSKTIHGVE</sequence>
<comment type="catalytic activity">
    <reaction evidence="3">
        <text>2 GTP = 3',3'-c-di-GMP + 2 diphosphate</text>
        <dbReference type="Rhea" id="RHEA:24898"/>
        <dbReference type="ChEBI" id="CHEBI:33019"/>
        <dbReference type="ChEBI" id="CHEBI:37565"/>
        <dbReference type="ChEBI" id="CHEBI:58805"/>
        <dbReference type="EC" id="2.7.7.65"/>
    </reaction>
</comment>
<dbReference type="Gene3D" id="3.30.70.270">
    <property type="match status" value="1"/>
</dbReference>
<dbReference type="InterPro" id="IPR043128">
    <property type="entry name" value="Rev_trsase/Diguanyl_cyclase"/>
</dbReference>
<name>A0A0A7EBI4_9GAMM</name>
<feature type="domain" description="GGDEF" evidence="6">
    <location>
        <begin position="514"/>
        <end position="649"/>
    </location>
</feature>
<dbReference type="SMART" id="SM00267">
    <property type="entry name" value="GGDEF"/>
    <property type="match status" value="1"/>
</dbReference>
<comment type="cofactor">
    <cofactor evidence="1">
        <name>Mg(2+)</name>
        <dbReference type="ChEBI" id="CHEBI:18420"/>
    </cofactor>
</comment>
<protein>
    <recommendedName>
        <fullName evidence="2">diguanylate cyclase</fullName>
        <ecNumber evidence="2">2.7.7.65</ecNumber>
    </recommendedName>
</protein>
<dbReference type="PROSITE" id="PS50887">
    <property type="entry name" value="GGDEF"/>
    <property type="match status" value="1"/>
</dbReference>
<dbReference type="Pfam" id="PF00990">
    <property type="entry name" value="GGDEF"/>
    <property type="match status" value="1"/>
</dbReference>
<evidence type="ECO:0000313" key="8">
    <source>
        <dbReference type="Proteomes" id="UP000030341"/>
    </source>
</evidence>
<keyword evidence="5" id="KW-0812">Transmembrane</keyword>
<dbReference type="KEGG" id="pseo:OM33_00795"/>
<dbReference type="NCBIfam" id="TIGR00254">
    <property type="entry name" value="GGDEF"/>
    <property type="match status" value="1"/>
</dbReference>
<dbReference type="PANTHER" id="PTHR45138:SF9">
    <property type="entry name" value="DIGUANYLATE CYCLASE DGCM-RELATED"/>
    <property type="match status" value="1"/>
</dbReference>
<dbReference type="eggNOG" id="COG2199">
    <property type="taxonomic scope" value="Bacteria"/>
</dbReference>
<feature type="coiled-coil region" evidence="4">
    <location>
        <begin position="425"/>
        <end position="485"/>
    </location>
</feature>
<dbReference type="PANTHER" id="PTHR45138">
    <property type="entry name" value="REGULATORY COMPONENTS OF SENSORY TRANSDUCTION SYSTEM"/>
    <property type="match status" value="1"/>
</dbReference>
<dbReference type="Proteomes" id="UP000030341">
    <property type="component" value="Chromosome 1"/>
</dbReference>
<dbReference type="HOGENOM" id="CLU_414406_0_0_6"/>
<reference evidence="7 8" key="1">
    <citation type="submission" date="2014-11" db="EMBL/GenBank/DDBJ databases">
        <title>Complete Genome Sequence of Pseudoalteromonas sp. Strain OCN003 Isolated from Kaneohe Bay, Oahu, Hawaii.</title>
        <authorList>
            <person name="Beurmann S."/>
            <person name="Videau P."/>
            <person name="Ushijima B."/>
            <person name="Smith A.M."/>
            <person name="Aeby G.S."/>
            <person name="Callahan S.M."/>
            <person name="Belcaid M."/>
        </authorList>
    </citation>
    <scope>NUCLEOTIDE SEQUENCE [LARGE SCALE GENOMIC DNA]</scope>
    <source>
        <strain evidence="7 8">OCN003</strain>
    </source>
</reference>
<dbReference type="FunFam" id="3.30.70.270:FF:000001">
    <property type="entry name" value="Diguanylate cyclase domain protein"/>
    <property type="match status" value="1"/>
</dbReference>
<keyword evidence="5" id="KW-0472">Membrane</keyword>
<feature type="transmembrane region" description="Helical" evidence="5">
    <location>
        <begin position="446"/>
        <end position="465"/>
    </location>
</feature>
<dbReference type="SUPFAM" id="SSF55073">
    <property type="entry name" value="Nucleotide cyclase"/>
    <property type="match status" value="1"/>
</dbReference>
<dbReference type="STRING" id="1348114.OM33_00795"/>
<evidence type="ECO:0000313" key="7">
    <source>
        <dbReference type="EMBL" id="AIY63858.1"/>
    </source>
</evidence>
<dbReference type="CDD" id="cd01949">
    <property type="entry name" value="GGDEF"/>
    <property type="match status" value="1"/>
</dbReference>
<proteinExistence type="predicted"/>
<accession>A0A0A7EBI4</accession>
<evidence type="ECO:0000256" key="2">
    <source>
        <dbReference type="ARBA" id="ARBA00012528"/>
    </source>
</evidence>
<dbReference type="InterPro" id="IPR029787">
    <property type="entry name" value="Nucleotide_cyclase"/>
</dbReference>
<evidence type="ECO:0000256" key="4">
    <source>
        <dbReference type="SAM" id="Coils"/>
    </source>
</evidence>
<keyword evidence="4" id="KW-0175">Coiled coil</keyword>